<comment type="function">
    <text evidence="4">Counteracts the endogenous Pycsar antiviral defense system. Phosphodiesterase that enables metal-dependent hydrolysis of host cyclic nucleotide Pycsar defense signals such as cCMP and cUMP.</text>
</comment>
<evidence type="ECO:0000256" key="2">
    <source>
        <dbReference type="ARBA" id="ARBA00022833"/>
    </source>
</evidence>
<organism evidence="7 8">
    <name type="scientific">Paenibacillus turicensis</name>
    <dbReference type="NCBI Taxonomy" id="160487"/>
    <lineage>
        <taxon>Bacteria</taxon>
        <taxon>Bacillati</taxon>
        <taxon>Bacillota</taxon>
        <taxon>Bacilli</taxon>
        <taxon>Bacillales</taxon>
        <taxon>Paenibacillaceae</taxon>
        <taxon>Paenibacillus</taxon>
    </lineage>
</organism>
<dbReference type="PANTHER" id="PTHR46018:SF2">
    <property type="entry name" value="ZINC PHOSPHODIESTERASE ELAC PROTEIN 1"/>
    <property type="match status" value="1"/>
</dbReference>
<evidence type="ECO:0000313" key="8">
    <source>
        <dbReference type="Proteomes" id="UP001519272"/>
    </source>
</evidence>
<comment type="catalytic activity">
    <reaction evidence="3">
        <text>3',5'-cyclic CMP + H2O = CMP + H(+)</text>
        <dbReference type="Rhea" id="RHEA:72675"/>
        <dbReference type="ChEBI" id="CHEBI:15377"/>
        <dbReference type="ChEBI" id="CHEBI:15378"/>
        <dbReference type="ChEBI" id="CHEBI:58003"/>
        <dbReference type="ChEBI" id="CHEBI:60377"/>
    </reaction>
    <physiologicalReaction direction="left-to-right" evidence="3">
        <dbReference type="Rhea" id="RHEA:72676"/>
    </physiologicalReaction>
</comment>
<dbReference type="SUPFAM" id="SSF56281">
    <property type="entry name" value="Metallo-hydrolase/oxidoreductase"/>
    <property type="match status" value="1"/>
</dbReference>
<accession>A0ABS4FPE1</accession>
<dbReference type="InterPro" id="IPR001279">
    <property type="entry name" value="Metallo-B-lactamas"/>
</dbReference>
<proteinExistence type="predicted"/>
<dbReference type="RefSeq" id="WP_210088112.1">
    <property type="nucleotide sequence ID" value="NZ_JAGGKG010000003.1"/>
</dbReference>
<keyword evidence="1" id="KW-0540">Nuclease</keyword>
<comment type="catalytic activity">
    <reaction evidence="5">
        <text>3',5'-cyclic UMP + H2O = UMP + H(+)</text>
        <dbReference type="Rhea" id="RHEA:70575"/>
        <dbReference type="ChEBI" id="CHEBI:15377"/>
        <dbReference type="ChEBI" id="CHEBI:15378"/>
        <dbReference type="ChEBI" id="CHEBI:57865"/>
        <dbReference type="ChEBI" id="CHEBI:184387"/>
    </reaction>
    <physiologicalReaction direction="left-to-right" evidence="5">
        <dbReference type="Rhea" id="RHEA:70576"/>
    </physiologicalReaction>
</comment>
<feature type="domain" description="Metallo-beta-lactamase" evidence="6">
    <location>
        <begin position="19"/>
        <end position="218"/>
    </location>
</feature>
<evidence type="ECO:0000313" key="7">
    <source>
        <dbReference type="EMBL" id="MBP1904449.1"/>
    </source>
</evidence>
<dbReference type="SMART" id="SM00849">
    <property type="entry name" value="Lactamase_B"/>
    <property type="match status" value="1"/>
</dbReference>
<sequence>MTLQLQMLGTGGAFSRKYYNNNGLLLTENYTLLIDCGNTALLALHELGRSPESIDAIFITHIHGDHVGGLEEFAFYMNLIHQRKPVLYIAEDLVTPLWENTLKGAMGNGDDLGIRDYFEVITLKQEVTNQIAEGLTLKLLQTPHMPGKSSYSLVINDHIFYSSDMTFQPNLLYKLVYEEKITQIFHEVQLNGVGHVHTSLQELLSLPTDIQGMISLMHYEDNMGDFVGRIGEMKFLEQQKIYTL</sequence>
<dbReference type="Pfam" id="PF23023">
    <property type="entry name" value="Anti-Pycsar_Apyc1"/>
    <property type="match status" value="1"/>
</dbReference>
<gene>
    <name evidence="7" type="ORF">J2Z32_001066</name>
</gene>
<dbReference type="InterPro" id="IPR036866">
    <property type="entry name" value="RibonucZ/Hydroxyglut_hydro"/>
</dbReference>
<comment type="caution">
    <text evidence="7">The sequence shown here is derived from an EMBL/GenBank/DDBJ whole genome shotgun (WGS) entry which is preliminary data.</text>
</comment>
<reference evidence="7 8" key="1">
    <citation type="submission" date="2021-03" db="EMBL/GenBank/DDBJ databases">
        <title>Genomic Encyclopedia of Type Strains, Phase IV (KMG-IV): sequencing the most valuable type-strain genomes for metagenomic binning, comparative biology and taxonomic classification.</title>
        <authorList>
            <person name="Goeker M."/>
        </authorList>
    </citation>
    <scope>NUCLEOTIDE SEQUENCE [LARGE SCALE GENOMIC DNA]</scope>
    <source>
        <strain evidence="7 8">DSM 14349</strain>
    </source>
</reference>
<dbReference type="Proteomes" id="UP001519272">
    <property type="component" value="Unassembled WGS sequence"/>
</dbReference>
<dbReference type="EMBL" id="JAGGKG010000003">
    <property type="protein sequence ID" value="MBP1904449.1"/>
    <property type="molecule type" value="Genomic_DNA"/>
</dbReference>
<keyword evidence="1" id="KW-0255">Endonuclease</keyword>
<evidence type="ECO:0000256" key="4">
    <source>
        <dbReference type="ARBA" id="ARBA00034301"/>
    </source>
</evidence>
<evidence type="ECO:0000259" key="6">
    <source>
        <dbReference type="SMART" id="SM00849"/>
    </source>
</evidence>
<name>A0ABS4FPE1_9BACL</name>
<dbReference type="Gene3D" id="3.60.15.10">
    <property type="entry name" value="Ribonuclease Z/Hydroxyacylglutathione hydrolase-like"/>
    <property type="match status" value="1"/>
</dbReference>
<evidence type="ECO:0000256" key="5">
    <source>
        <dbReference type="ARBA" id="ARBA00048505"/>
    </source>
</evidence>
<evidence type="ECO:0000256" key="1">
    <source>
        <dbReference type="ARBA" id="ARBA00022759"/>
    </source>
</evidence>
<dbReference type="PANTHER" id="PTHR46018">
    <property type="entry name" value="ZINC PHOSPHODIESTERASE ELAC PROTEIN 1"/>
    <property type="match status" value="1"/>
</dbReference>
<protein>
    <submittedName>
        <fullName evidence="7">Glyoxylase-like metal-dependent hydrolase (Beta-lactamase superfamily II)</fullName>
    </submittedName>
</protein>
<keyword evidence="2" id="KW-0862">Zinc</keyword>
<keyword evidence="8" id="KW-1185">Reference proteome</keyword>
<keyword evidence="1" id="KW-0378">Hydrolase</keyword>
<evidence type="ECO:0000256" key="3">
    <source>
        <dbReference type="ARBA" id="ARBA00034221"/>
    </source>
</evidence>